<protein>
    <submittedName>
        <fullName evidence="1">Uncharacterized protein</fullName>
    </submittedName>
</protein>
<dbReference type="STRING" id="157652.A0A371HDH3"/>
<feature type="non-terminal residue" evidence="1">
    <location>
        <position position="1"/>
    </location>
</feature>
<dbReference type="InterPro" id="IPR006502">
    <property type="entry name" value="PDDEXK-like"/>
</dbReference>
<dbReference type="Proteomes" id="UP000257109">
    <property type="component" value="Unassembled WGS sequence"/>
</dbReference>
<dbReference type="NCBIfam" id="TIGR01615">
    <property type="entry name" value="A_thal_3542"/>
    <property type="match status" value="1"/>
</dbReference>
<dbReference type="Pfam" id="PF04720">
    <property type="entry name" value="PDDEXK_6"/>
    <property type="match status" value="1"/>
</dbReference>
<sequence>MTFDQSPLLERDEDGLGTAIRDCPTTPFWYKNTIQPNFHTTPHHTIPIFVSQKRGPNSMGATSVVRGGVTRFLPGFLVESGCDRLFLTSYAEQPQTRLADVEFEFLDDGEMQLSSAQFQSNEMELDQDDGERVHDGSAEEDRTFWEDQHQLLQTRWFERKWFFFQTNLYRTSAVESRIRNATKEAVQEVQNAEMVCSCSTEMIARSCRNCLMIEVSRRLQNAGFNSAICKTKWRSSPSIPSGEHTFVDVIDSTNKKQEVRVIVELNFRAEFEMGRASEEYNGLVRKLPEVYVGKIERLSNIIKVLCMGAKKCMKDNKMHMGPWRKHKYMEAKWLGPCKRTTSTTPPSMGYSEVMPKPKPKASLLTVDLLEKLPNMHCTAVKVL</sequence>
<comment type="caution">
    <text evidence="1">The sequence shown here is derived from an EMBL/GenBank/DDBJ whole genome shotgun (WGS) entry which is preliminary data.</text>
</comment>
<dbReference type="PANTHER" id="PTHR31579">
    <property type="entry name" value="OS03G0796600 PROTEIN"/>
    <property type="match status" value="1"/>
</dbReference>
<evidence type="ECO:0000313" key="1">
    <source>
        <dbReference type="EMBL" id="RDY00754.1"/>
    </source>
</evidence>
<dbReference type="EMBL" id="QJKJ01002913">
    <property type="protein sequence ID" value="RDY00754.1"/>
    <property type="molecule type" value="Genomic_DNA"/>
</dbReference>
<reference evidence="1" key="1">
    <citation type="submission" date="2018-05" db="EMBL/GenBank/DDBJ databases">
        <title>Draft genome of Mucuna pruriens seed.</title>
        <authorList>
            <person name="Nnadi N.E."/>
            <person name="Vos R."/>
            <person name="Hasami M.H."/>
            <person name="Devisetty U.K."/>
            <person name="Aguiy J.C."/>
        </authorList>
    </citation>
    <scope>NUCLEOTIDE SEQUENCE [LARGE SCALE GENOMIC DNA]</scope>
    <source>
        <strain evidence="1">JCA_2017</strain>
    </source>
</reference>
<keyword evidence="2" id="KW-1185">Reference proteome</keyword>
<organism evidence="1 2">
    <name type="scientific">Mucuna pruriens</name>
    <name type="common">Velvet bean</name>
    <name type="synonym">Dolichos pruriens</name>
    <dbReference type="NCBI Taxonomy" id="157652"/>
    <lineage>
        <taxon>Eukaryota</taxon>
        <taxon>Viridiplantae</taxon>
        <taxon>Streptophyta</taxon>
        <taxon>Embryophyta</taxon>
        <taxon>Tracheophyta</taxon>
        <taxon>Spermatophyta</taxon>
        <taxon>Magnoliopsida</taxon>
        <taxon>eudicotyledons</taxon>
        <taxon>Gunneridae</taxon>
        <taxon>Pentapetalae</taxon>
        <taxon>rosids</taxon>
        <taxon>fabids</taxon>
        <taxon>Fabales</taxon>
        <taxon>Fabaceae</taxon>
        <taxon>Papilionoideae</taxon>
        <taxon>50 kb inversion clade</taxon>
        <taxon>NPAAA clade</taxon>
        <taxon>indigoferoid/millettioid clade</taxon>
        <taxon>Phaseoleae</taxon>
        <taxon>Mucuna</taxon>
    </lineage>
</organism>
<evidence type="ECO:0000313" key="2">
    <source>
        <dbReference type="Proteomes" id="UP000257109"/>
    </source>
</evidence>
<dbReference type="OrthoDB" id="691424at2759"/>
<proteinExistence type="predicted"/>
<dbReference type="AlphaFoldDB" id="A0A371HDH3"/>
<gene>
    <name evidence="1" type="ORF">CR513_16024</name>
</gene>
<dbReference type="PANTHER" id="PTHR31579:SF47">
    <property type="entry name" value="PLANT-SPECIFIC DOMAIN TIGR01615 FAMILY PROTEIN"/>
    <property type="match status" value="1"/>
</dbReference>
<name>A0A371HDH3_MUCPR</name>
<accession>A0A371HDH3</accession>